<dbReference type="EMBL" id="AP018933">
    <property type="protein sequence ID" value="BBG28858.1"/>
    <property type="molecule type" value="Genomic_DNA"/>
</dbReference>
<evidence type="ECO:0000313" key="7">
    <source>
        <dbReference type="EMBL" id="BBG28858.1"/>
    </source>
</evidence>
<dbReference type="PANTHER" id="PTHR42865">
    <property type="entry name" value="PROTON/GLUTAMATE-ASPARTATE SYMPORTER"/>
    <property type="match status" value="1"/>
</dbReference>
<dbReference type="GO" id="GO:0005886">
    <property type="term" value="C:plasma membrane"/>
    <property type="evidence" value="ECO:0007669"/>
    <property type="project" value="TreeGrafter"/>
</dbReference>
<organism evidence="7 8">
    <name type="scientific">Zymobacter palmae</name>
    <dbReference type="NCBI Taxonomy" id="33074"/>
    <lineage>
        <taxon>Bacteria</taxon>
        <taxon>Pseudomonadati</taxon>
        <taxon>Pseudomonadota</taxon>
        <taxon>Gammaproteobacteria</taxon>
        <taxon>Oceanospirillales</taxon>
        <taxon>Halomonadaceae</taxon>
        <taxon>Zymobacter group</taxon>
        <taxon>Zymobacter</taxon>
    </lineage>
</organism>
<feature type="transmembrane region" description="Helical" evidence="6">
    <location>
        <begin position="218"/>
        <end position="243"/>
    </location>
</feature>
<gene>
    <name evidence="7" type="ORF">ZBT109_0058</name>
</gene>
<keyword evidence="8" id="KW-1185">Reference proteome</keyword>
<dbReference type="InterPro" id="IPR036458">
    <property type="entry name" value="Na:dicarbo_symporter_sf"/>
</dbReference>
<evidence type="ECO:0000256" key="5">
    <source>
        <dbReference type="ARBA" id="ARBA00023136"/>
    </source>
</evidence>
<dbReference type="Proteomes" id="UP000267342">
    <property type="component" value="Chromosome"/>
</dbReference>
<comment type="subcellular location">
    <subcellularLocation>
        <location evidence="1">Membrane</location>
        <topology evidence="1">Multi-pass membrane protein</topology>
    </subcellularLocation>
</comment>
<evidence type="ECO:0000313" key="8">
    <source>
        <dbReference type="Proteomes" id="UP000267342"/>
    </source>
</evidence>
<protein>
    <submittedName>
        <fullName evidence="7">Na+/serine symporter</fullName>
    </submittedName>
</protein>
<reference evidence="7 8" key="1">
    <citation type="submission" date="2018-09" db="EMBL/GenBank/DDBJ databases">
        <title>Zymobacter palmae IAM14233 (=T109) whole genome analysis.</title>
        <authorList>
            <person name="Yanase H."/>
        </authorList>
    </citation>
    <scope>NUCLEOTIDE SEQUENCE [LARGE SCALE GENOMIC DNA]</scope>
    <source>
        <strain evidence="7 8">IAM14233</strain>
    </source>
</reference>
<evidence type="ECO:0000256" key="2">
    <source>
        <dbReference type="ARBA" id="ARBA00022448"/>
    </source>
</evidence>
<keyword evidence="4 6" id="KW-1133">Transmembrane helix</keyword>
<feature type="transmembrane region" description="Helical" evidence="6">
    <location>
        <begin position="72"/>
        <end position="93"/>
    </location>
</feature>
<feature type="transmembrane region" description="Helical" evidence="6">
    <location>
        <begin position="180"/>
        <end position="197"/>
    </location>
</feature>
<feature type="transmembrane region" description="Helical" evidence="6">
    <location>
        <begin position="321"/>
        <end position="346"/>
    </location>
</feature>
<evidence type="ECO:0000256" key="6">
    <source>
        <dbReference type="SAM" id="Phobius"/>
    </source>
</evidence>
<dbReference type="STRING" id="1123510.GCA_000620025_00147"/>
<dbReference type="GO" id="GO:0005295">
    <property type="term" value="F:neutral L-amino acid:sodium symporter activity"/>
    <property type="evidence" value="ECO:0007669"/>
    <property type="project" value="TreeGrafter"/>
</dbReference>
<dbReference type="PRINTS" id="PR00173">
    <property type="entry name" value="EDTRNSPORT"/>
</dbReference>
<keyword evidence="3 6" id="KW-0812">Transmembrane</keyword>
<accession>A0A348HB56</accession>
<dbReference type="SUPFAM" id="SSF118215">
    <property type="entry name" value="Proton glutamate symport protein"/>
    <property type="match status" value="1"/>
</dbReference>
<dbReference type="OrthoDB" id="9768885at2"/>
<dbReference type="RefSeq" id="WP_084261697.1">
    <property type="nucleotide sequence ID" value="NZ_AP018933.1"/>
</dbReference>
<dbReference type="KEGG" id="zpl:ZBT109_0058"/>
<feature type="transmembrane region" description="Helical" evidence="6">
    <location>
        <begin position="113"/>
        <end position="134"/>
    </location>
</feature>
<keyword evidence="2" id="KW-0813">Transport</keyword>
<dbReference type="Gene3D" id="1.10.3860.10">
    <property type="entry name" value="Sodium:dicarboxylate symporter"/>
    <property type="match status" value="1"/>
</dbReference>
<name>A0A348HB56_9GAMM</name>
<feature type="transmembrane region" description="Helical" evidence="6">
    <location>
        <begin position="358"/>
        <end position="383"/>
    </location>
</feature>
<dbReference type="InterPro" id="IPR001991">
    <property type="entry name" value="Na-dicarboxylate_symporter"/>
</dbReference>
<feature type="transmembrane region" description="Helical" evidence="6">
    <location>
        <begin position="20"/>
        <end position="37"/>
    </location>
</feature>
<keyword evidence="5 6" id="KW-0472">Membrane</keyword>
<proteinExistence type="predicted"/>
<dbReference type="Pfam" id="PF00375">
    <property type="entry name" value="SDF"/>
    <property type="match status" value="1"/>
</dbReference>
<dbReference type="PANTHER" id="PTHR42865:SF8">
    <property type="entry name" value="SERINE_THREONINE TRANSPORTER SSTT"/>
    <property type="match status" value="1"/>
</dbReference>
<sequence length="460" mass="48384">MSHALSPSSPSLLSRLSRQFIPQVIVGILLGALLGYFDPRVPAGYIYQGAGEGIINGILDIFRSSTAAHMGYLGGMYIKALQAIAPLMVLVLVMSSMMHPRQKQGGRGIRTIVILYLCSTVLGGVLAVLASHFFPSELKLQQMGDAAVSLQGPGSLSDVLDGLVSKILENPAKALVEGNFIGVLVWGLGLGLALRSASDTTQKVVQDLSNACTRLIRLVIRCSPIGVFGLVANNVSTVGISAFAQYLHVLAVLIGCMVFIALVINPIIVLFIIRRNPWPLVFMCLKESGITAFFTRSSAANIPVNLAVCERLKLDKNIYQMSIPIGANISMSGAVTTITVLTLAAVHTLHIDVSMGSALVLCIIATIAALGASGIAGGSVILIPMACSLFGIDPQIAGLVVAFGMTIGVVQDSTETALNSSTDLLFTVAVCQAEERKALQAQNQYAGNTRETVSVSHPAE</sequence>
<evidence type="ECO:0000256" key="1">
    <source>
        <dbReference type="ARBA" id="ARBA00004141"/>
    </source>
</evidence>
<evidence type="ECO:0000256" key="3">
    <source>
        <dbReference type="ARBA" id="ARBA00022692"/>
    </source>
</evidence>
<feature type="transmembrane region" description="Helical" evidence="6">
    <location>
        <begin position="249"/>
        <end position="273"/>
    </location>
</feature>
<dbReference type="AlphaFoldDB" id="A0A348HB56"/>
<dbReference type="GO" id="GO:0032329">
    <property type="term" value="P:serine transport"/>
    <property type="evidence" value="ECO:0007669"/>
    <property type="project" value="TreeGrafter"/>
</dbReference>
<evidence type="ECO:0000256" key="4">
    <source>
        <dbReference type="ARBA" id="ARBA00022989"/>
    </source>
</evidence>
<dbReference type="NCBIfam" id="NF010151">
    <property type="entry name" value="PRK13628.1"/>
    <property type="match status" value="1"/>
</dbReference>